<feature type="non-terminal residue" evidence="9">
    <location>
        <position position="1"/>
    </location>
</feature>
<evidence type="ECO:0000256" key="1">
    <source>
        <dbReference type="ARBA" id="ARBA00004141"/>
    </source>
</evidence>
<proteinExistence type="inferred from homology"/>
<evidence type="ECO:0000256" key="7">
    <source>
        <dbReference type="PIRSR" id="PIRSR608901-2"/>
    </source>
</evidence>
<evidence type="ECO:0000256" key="4">
    <source>
        <dbReference type="ARBA" id="ARBA00022801"/>
    </source>
</evidence>
<comment type="subcellular location">
    <subcellularLocation>
        <location evidence="1">Membrane</location>
        <topology evidence="1">Multi-pass membrane protein</topology>
    </subcellularLocation>
</comment>
<reference evidence="9 10" key="1">
    <citation type="journal article" date="2014" name="BMC Genomics">
        <title>Comparative genome sequencing reveals chemotype-specific gene clusters in the toxigenic black mold Stachybotrys.</title>
        <authorList>
            <person name="Semeiks J."/>
            <person name="Borek D."/>
            <person name="Otwinowski Z."/>
            <person name="Grishin N.V."/>
        </authorList>
    </citation>
    <scope>NUCLEOTIDE SEQUENCE [LARGE SCALE GENOMIC DNA]</scope>
    <source>
        <strain evidence="9 10">IBT 40285</strain>
    </source>
</reference>
<feature type="transmembrane region" description="Helical" evidence="8">
    <location>
        <begin position="364"/>
        <end position="383"/>
    </location>
</feature>
<gene>
    <name evidence="9" type="ORF">S40285_09282</name>
</gene>
<dbReference type="OrthoDB" id="187171at2759"/>
<name>A0A084QAN9_STAC4</name>
<sequence>LAAAKYVGDVRGRGLFWAVEFVADRATRRPFAPGPRPFGAAVQERAFALGVALYPGRGTADGVAGDHVIVAPPLNVTEEELRVVVGVLEEAYRHVEREVDGNAVDGSLDSTRAWKALGCICVRSYVGRAASVKRLFLHRSEIPPPAKPRPVISSVAKPLPNRRAAHHVAVLGSPDVVPEFLRRVAYGVYGLCRGTHSRTGPSLISYCGLMGVGVCSAGYHMTLKYHTQMSDELSMHLLTTPLIYRLLTFRASPRRKRTVGLTLAALFTTVMVVHMAMDEFLLHATAFGAAVYIIATRILAMIPQQAPDPHVQKVLRSVARFGCYCFAFGYAVWLVDGWACRFLTDGRRAVGLPVAFLLELHGWWHLLTAIGGYVAVALVDLLVSGDIHKDPIETLAWPVPFAARFMAHVKE</sequence>
<feature type="transmembrane region" description="Helical" evidence="8">
    <location>
        <begin position="258"/>
        <end position="276"/>
    </location>
</feature>
<dbReference type="InterPro" id="IPR015422">
    <property type="entry name" value="PyrdxlP-dep_Trfase_small"/>
</dbReference>
<dbReference type="Proteomes" id="UP000028524">
    <property type="component" value="Unassembled WGS sequence"/>
</dbReference>
<evidence type="ECO:0000256" key="3">
    <source>
        <dbReference type="ARBA" id="ARBA00022692"/>
    </source>
</evidence>
<dbReference type="Gene3D" id="3.90.1150.10">
    <property type="entry name" value="Aspartate Aminotransferase, domain 1"/>
    <property type="match status" value="1"/>
</dbReference>
<keyword evidence="4" id="KW-0378">Hydrolase</keyword>
<dbReference type="PANTHER" id="PTHR46187:SF1">
    <property type="entry name" value="ALKALINE PHYTOCERAMIDASE"/>
    <property type="match status" value="1"/>
</dbReference>
<protein>
    <submittedName>
        <fullName evidence="9">Uncharacterized protein</fullName>
    </submittedName>
</protein>
<feature type="binding site" evidence="7">
    <location>
        <position position="220"/>
    </location>
    <ligand>
        <name>Zn(2+)</name>
        <dbReference type="ChEBI" id="CHEBI:29105"/>
        <note>catalytic</note>
    </ligand>
</feature>
<dbReference type="HOGENOM" id="CLU_669353_0_0_1"/>
<dbReference type="InParanoid" id="A0A084QAN9"/>
<dbReference type="SUPFAM" id="SSF53383">
    <property type="entry name" value="PLP-dependent transferases"/>
    <property type="match status" value="1"/>
</dbReference>
<dbReference type="GO" id="GO:0016811">
    <property type="term" value="F:hydrolase activity, acting on carbon-nitrogen (but not peptide) bonds, in linear amides"/>
    <property type="evidence" value="ECO:0007669"/>
    <property type="project" value="InterPro"/>
</dbReference>
<evidence type="ECO:0000256" key="8">
    <source>
        <dbReference type="SAM" id="Phobius"/>
    </source>
</evidence>
<keyword evidence="7" id="KW-0862">Zinc</keyword>
<evidence type="ECO:0000256" key="2">
    <source>
        <dbReference type="ARBA" id="ARBA00009780"/>
    </source>
</evidence>
<keyword evidence="7" id="KW-0479">Metal-binding</keyword>
<dbReference type="GO" id="GO:0046872">
    <property type="term" value="F:metal ion binding"/>
    <property type="evidence" value="ECO:0007669"/>
    <property type="project" value="UniProtKB-KW"/>
</dbReference>
<dbReference type="InterPro" id="IPR008901">
    <property type="entry name" value="ACER"/>
</dbReference>
<feature type="binding site" evidence="7">
    <location>
        <position position="361"/>
    </location>
    <ligand>
        <name>Zn(2+)</name>
        <dbReference type="ChEBI" id="CHEBI:29105"/>
        <note>catalytic</note>
    </ligand>
</feature>
<dbReference type="GO" id="GO:0046513">
    <property type="term" value="P:ceramide biosynthetic process"/>
    <property type="evidence" value="ECO:0007669"/>
    <property type="project" value="TreeGrafter"/>
</dbReference>
<dbReference type="EMBL" id="KL660877">
    <property type="protein sequence ID" value="KFA61024.1"/>
    <property type="molecule type" value="Genomic_DNA"/>
</dbReference>
<evidence type="ECO:0000256" key="6">
    <source>
        <dbReference type="ARBA" id="ARBA00023136"/>
    </source>
</evidence>
<keyword evidence="5 8" id="KW-1133">Transmembrane helix</keyword>
<keyword evidence="10" id="KW-1185">Reference proteome</keyword>
<feature type="transmembrane region" description="Helical" evidence="8">
    <location>
        <begin position="282"/>
        <end position="300"/>
    </location>
</feature>
<dbReference type="GO" id="GO:0046514">
    <property type="term" value="P:ceramide catabolic process"/>
    <property type="evidence" value="ECO:0007669"/>
    <property type="project" value="TreeGrafter"/>
</dbReference>
<organism evidence="9 10">
    <name type="scientific">Stachybotrys chlorohalonatus (strain IBT 40285)</name>
    <dbReference type="NCBI Taxonomy" id="1283841"/>
    <lineage>
        <taxon>Eukaryota</taxon>
        <taxon>Fungi</taxon>
        <taxon>Dikarya</taxon>
        <taxon>Ascomycota</taxon>
        <taxon>Pezizomycotina</taxon>
        <taxon>Sordariomycetes</taxon>
        <taxon>Hypocreomycetidae</taxon>
        <taxon>Hypocreales</taxon>
        <taxon>Stachybotryaceae</taxon>
        <taxon>Stachybotrys</taxon>
    </lineage>
</organism>
<dbReference type="STRING" id="1283841.A0A084QAN9"/>
<feature type="transmembrane region" description="Helical" evidence="8">
    <location>
        <begin position="321"/>
        <end position="344"/>
    </location>
</feature>
<keyword evidence="6 8" id="KW-0472">Membrane</keyword>
<comment type="similarity">
    <text evidence="2">Belongs to the alkaline ceramidase family.</text>
</comment>
<accession>A0A084QAN9</accession>
<dbReference type="Pfam" id="PF05875">
    <property type="entry name" value="Ceramidase"/>
    <property type="match status" value="1"/>
</dbReference>
<evidence type="ECO:0000313" key="9">
    <source>
        <dbReference type="EMBL" id="KFA61024.1"/>
    </source>
</evidence>
<evidence type="ECO:0000256" key="5">
    <source>
        <dbReference type="ARBA" id="ARBA00022989"/>
    </source>
</evidence>
<keyword evidence="3 8" id="KW-0812">Transmembrane</keyword>
<dbReference type="InterPro" id="IPR015424">
    <property type="entry name" value="PyrdxlP-dep_Trfase"/>
</dbReference>
<comment type="cofactor">
    <cofactor evidence="7">
        <name>Zn(2+)</name>
        <dbReference type="ChEBI" id="CHEBI:29105"/>
    </cofactor>
</comment>
<feature type="binding site" evidence="7">
    <location>
        <position position="365"/>
    </location>
    <ligand>
        <name>Zn(2+)</name>
        <dbReference type="ChEBI" id="CHEBI:29105"/>
        <note>catalytic</note>
    </ligand>
</feature>
<dbReference type="PANTHER" id="PTHR46187">
    <property type="entry name" value="ALKALINE CERAMIDASE 3"/>
    <property type="match status" value="1"/>
</dbReference>
<evidence type="ECO:0000313" key="10">
    <source>
        <dbReference type="Proteomes" id="UP000028524"/>
    </source>
</evidence>
<dbReference type="GO" id="GO:0005789">
    <property type="term" value="C:endoplasmic reticulum membrane"/>
    <property type="evidence" value="ECO:0007669"/>
    <property type="project" value="TreeGrafter"/>
</dbReference>
<dbReference type="AlphaFoldDB" id="A0A084QAN9"/>